<proteinExistence type="predicted"/>
<evidence type="ECO:0000256" key="1">
    <source>
        <dbReference type="ARBA" id="ARBA00004141"/>
    </source>
</evidence>
<dbReference type="PANTHER" id="PTHR10783">
    <property type="entry name" value="XENOTROPIC AND POLYTROPIC RETROVIRUS RECEPTOR 1-RELATED"/>
    <property type="match status" value="1"/>
</dbReference>
<protein>
    <submittedName>
        <fullName evidence="7">EXS-domain-containing protein</fullName>
    </submittedName>
</protein>
<dbReference type="OrthoDB" id="2159384at2759"/>
<evidence type="ECO:0000259" key="6">
    <source>
        <dbReference type="PROSITE" id="PS51380"/>
    </source>
</evidence>
<comment type="caution">
    <text evidence="7">The sequence shown here is derived from an EMBL/GenBank/DDBJ whole genome shotgun (WGS) entry which is preliminary data.</text>
</comment>
<comment type="subcellular location">
    <subcellularLocation>
        <location evidence="1">Membrane</location>
        <topology evidence="1">Multi-pass membrane protein</topology>
    </subcellularLocation>
</comment>
<name>A0A9P5XL23_9AGAR</name>
<dbReference type="Proteomes" id="UP000807342">
    <property type="component" value="Unassembled WGS sequence"/>
</dbReference>
<keyword evidence="4 5" id="KW-0472">Membrane</keyword>
<keyword evidence="2 5" id="KW-0812">Transmembrane</keyword>
<accession>A0A9P5XL23</accession>
<dbReference type="PANTHER" id="PTHR10783:SF46">
    <property type="entry name" value="PROTEIN ERD1 HOMOLOG 2"/>
    <property type="match status" value="1"/>
</dbReference>
<gene>
    <name evidence="7" type="ORF">P691DRAFT_696304</name>
</gene>
<dbReference type="GO" id="GO:0016020">
    <property type="term" value="C:membrane"/>
    <property type="evidence" value="ECO:0007669"/>
    <property type="project" value="UniProtKB-SubCell"/>
</dbReference>
<sequence length="479" mass="54383">MSSLGLETDTNLNLTFPLPYRVFTLLGLGILAWATNLHGLHLLGIDAVGALELRAEGHVPRTPSFAGRPNGLSRYTPPSAFYFPAYKIFFTYAGFCFTSWTIFRFCTKGDRLLVDAFGYIPLITGLVILIILICPMKVLLKHERDKFLYALYRCLFSRFTAPVQFSDVVFADIATSFAKVLGDIWLSLAMLLPGNSVLVAPSEEGWHKWVLPAIMSFPYLVRFRQCIIEFCLPSNSSQRPLLNAIKYATAFPVIFLSAAQKSMPIIDSMGNDISSQAWNGTFRLWLLAAAINSCYSFWWDITNDWGLEMLKGQKEANESGHRTPPRRLVLPQVHSHPNAPLLTRTSFDSALPERHRHSPVLSRATSPHQQSHPWGLRTILLYPLPVYPLLVFLNLILRMTWSIKLSSHLYSVSDGSMGIFSLEVAEIVRRWLWVFLRVEWEVTKKIQDGLPKARPDDFSSENEYEMVPAMPEEHFPLRS</sequence>
<feature type="transmembrane region" description="Helical" evidence="5">
    <location>
        <begin position="379"/>
        <end position="397"/>
    </location>
</feature>
<evidence type="ECO:0000313" key="7">
    <source>
        <dbReference type="EMBL" id="KAF9452715.1"/>
    </source>
</evidence>
<feature type="transmembrane region" description="Helical" evidence="5">
    <location>
        <begin position="284"/>
        <end position="301"/>
    </location>
</feature>
<feature type="domain" description="EXS" evidence="6">
    <location>
        <begin position="202"/>
        <end position="470"/>
    </location>
</feature>
<feature type="transmembrane region" description="Helical" evidence="5">
    <location>
        <begin position="118"/>
        <end position="140"/>
    </location>
</feature>
<evidence type="ECO:0000256" key="2">
    <source>
        <dbReference type="ARBA" id="ARBA00022692"/>
    </source>
</evidence>
<evidence type="ECO:0000256" key="3">
    <source>
        <dbReference type="ARBA" id="ARBA00022989"/>
    </source>
</evidence>
<dbReference type="InterPro" id="IPR004342">
    <property type="entry name" value="EXS_C"/>
</dbReference>
<dbReference type="AlphaFoldDB" id="A0A9P5XL23"/>
<feature type="transmembrane region" description="Helical" evidence="5">
    <location>
        <begin position="81"/>
        <end position="103"/>
    </location>
</feature>
<reference evidence="7" key="1">
    <citation type="submission" date="2020-11" db="EMBL/GenBank/DDBJ databases">
        <authorList>
            <consortium name="DOE Joint Genome Institute"/>
            <person name="Ahrendt S."/>
            <person name="Riley R."/>
            <person name="Andreopoulos W."/>
            <person name="Labutti K."/>
            <person name="Pangilinan J."/>
            <person name="Ruiz-Duenas F.J."/>
            <person name="Barrasa J.M."/>
            <person name="Sanchez-Garcia M."/>
            <person name="Camarero S."/>
            <person name="Miyauchi S."/>
            <person name="Serrano A."/>
            <person name="Linde D."/>
            <person name="Babiker R."/>
            <person name="Drula E."/>
            <person name="Ayuso-Fernandez I."/>
            <person name="Pacheco R."/>
            <person name="Padilla G."/>
            <person name="Ferreira P."/>
            <person name="Barriuso J."/>
            <person name="Kellner H."/>
            <person name="Castanera R."/>
            <person name="Alfaro M."/>
            <person name="Ramirez L."/>
            <person name="Pisabarro A.G."/>
            <person name="Kuo A."/>
            <person name="Tritt A."/>
            <person name="Lipzen A."/>
            <person name="He G."/>
            <person name="Yan M."/>
            <person name="Ng V."/>
            <person name="Cullen D."/>
            <person name="Martin F."/>
            <person name="Rosso M.-N."/>
            <person name="Henrissat B."/>
            <person name="Hibbett D."/>
            <person name="Martinez A.T."/>
            <person name="Grigoriev I.V."/>
        </authorList>
    </citation>
    <scope>NUCLEOTIDE SEQUENCE</scope>
    <source>
        <strain evidence="7">MF-IS2</strain>
    </source>
</reference>
<evidence type="ECO:0000313" key="8">
    <source>
        <dbReference type="Proteomes" id="UP000807342"/>
    </source>
</evidence>
<evidence type="ECO:0000256" key="4">
    <source>
        <dbReference type="ARBA" id="ARBA00023136"/>
    </source>
</evidence>
<keyword evidence="8" id="KW-1185">Reference proteome</keyword>
<organism evidence="7 8">
    <name type="scientific">Macrolepiota fuliginosa MF-IS2</name>
    <dbReference type="NCBI Taxonomy" id="1400762"/>
    <lineage>
        <taxon>Eukaryota</taxon>
        <taxon>Fungi</taxon>
        <taxon>Dikarya</taxon>
        <taxon>Basidiomycota</taxon>
        <taxon>Agaricomycotina</taxon>
        <taxon>Agaricomycetes</taxon>
        <taxon>Agaricomycetidae</taxon>
        <taxon>Agaricales</taxon>
        <taxon>Agaricineae</taxon>
        <taxon>Agaricaceae</taxon>
        <taxon>Macrolepiota</taxon>
    </lineage>
</organism>
<dbReference type="EMBL" id="MU151068">
    <property type="protein sequence ID" value="KAF9452715.1"/>
    <property type="molecule type" value="Genomic_DNA"/>
</dbReference>
<feature type="transmembrane region" description="Helical" evidence="5">
    <location>
        <begin position="20"/>
        <end position="44"/>
    </location>
</feature>
<evidence type="ECO:0000256" key="5">
    <source>
        <dbReference type="SAM" id="Phobius"/>
    </source>
</evidence>
<dbReference type="GO" id="GO:0005737">
    <property type="term" value="C:cytoplasm"/>
    <property type="evidence" value="ECO:0007669"/>
    <property type="project" value="TreeGrafter"/>
</dbReference>
<dbReference type="Pfam" id="PF03124">
    <property type="entry name" value="EXS"/>
    <property type="match status" value="1"/>
</dbReference>
<keyword evidence="3 5" id="KW-1133">Transmembrane helix</keyword>
<dbReference type="PROSITE" id="PS51380">
    <property type="entry name" value="EXS"/>
    <property type="match status" value="1"/>
</dbReference>